<evidence type="ECO:0000256" key="16">
    <source>
        <dbReference type="ARBA" id="ARBA00023209"/>
    </source>
</evidence>
<keyword evidence="17" id="KW-1208">Phospholipid metabolism</keyword>
<accession>A0A3P3VQU4</accession>
<evidence type="ECO:0000256" key="14">
    <source>
        <dbReference type="ARBA" id="ARBA00023098"/>
    </source>
</evidence>
<dbReference type="PANTHER" id="PTHR46382">
    <property type="entry name" value="PHOSPHATIDATE CYTIDYLYLTRANSFERASE"/>
    <property type="match status" value="1"/>
</dbReference>
<feature type="transmembrane region" description="Helical" evidence="19">
    <location>
        <begin position="28"/>
        <end position="44"/>
    </location>
</feature>
<keyword evidence="21" id="KW-1185">Reference proteome</keyword>
<keyword evidence="16" id="KW-0594">Phospholipid biosynthesis</keyword>
<comment type="pathway">
    <text evidence="4">Lipid metabolism.</text>
</comment>
<protein>
    <recommendedName>
        <fullName evidence="7 18">Phosphatidate cytidylyltransferase</fullName>
        <ecNumber evidence="6 18">2.7.7.41</ecNumber>
    </recommendedName>
</protein>
<keyword evidence="15 19" id="KW-0472">Membrane</keyword>
<comment type="similarity">
    <text evidence="5 18">Belongs to the CDS family.</text>
</comment>
<dbReference type="GO" id="GO:0004605">
    <property type="term" value="F:phosphatidate cytidylyltransferase activity"/>
    <property type="evidence" value="ECO:0007669"/>
    <property type="project" value="UniProtKB-EC"/>
</dbReference>
<feature type="transmembrane region" description="Helical" evidence="19">
    <location>
        <begin position="174"/>
        <end position="193"/>
    </location>
</feature>
<dbReference type="EC" id="2.7.7.41" evidence="6 18"/>
<gene>
    <name evidence="20" type="ORF">D0544_08575</name>
</gene>
<evidence type="ECO:0000256" key="4">
    <source>
        <dbReference type="ARBA" id="ARBA00005189"/>
    </source>
</evidence>
<keyword evidence="11 18" id="KW-0812">Transmembrane</keyword>
<feature type="transmembrane region" description="Helical" evidence="19">
    <location>
        <begin position="84"/>
        <end position="102"/>
    </location>
</feature>
<dbReference type="Proteomes" id="UP000280792">
    <property type="component" value="Unassembled WGS sequence"/>
</dbReference>
<evidence type="ECO:0000256" key="5">
    <source>
        <dbReference type="ARBA" id="ARBA00010185"/>
    </source>
</evidence>
<evidence type="ECO:0000256" key="9">
    <source>
        <dbReference type="ARBA" id="ARBA00022516"/>
    </source>
</evidence>
<evidence type="ECO:0000256" key="18">
    <source>
        <dbReference type="RuleBase" id="RU003938"/>
    </source>
</evidence>
<evidence type="ECO:0000256" key="11">
    <source>
        <dbReference type="ARBA" id="ARBA00022692"/>
    </source>
</evidence>
<dbReference type="AlphaFoldDB" id="A0A3P3VQU4"/>
<dbReference type="RefSeq" id="WP_125015535.1">
    <property type="nucleotide sequence ID" value="NZ_QWEZ01000001.1"/>
</dbReference>
<dbReference type="GO" id="GO:0016024">
    <property type="term" value="P:CDP-diacylglycerol biosynthetic process"/>
    <property type="evidence" value="ECO:0007669"/>
    <property type="project" value="UniProtKB-UniPathway"/>
</dbReference>
<reference evidence="20 21" key="2">
    <citation type="submission" date="2018-12" db="EMBL/GenBank/DDBJ databases">
        <title>Simiduia agarivorans gen. nov., sp. nov., a marine, agarolytic bacterium isolated from shallow coastal water from Keelung, Taiwan.</title>
        <authorList>
            <person name="Shieh W.Y."/>
        </authorList>
    </citation>
    <scope>NUCLEOTIDE SEQUENCE [LARGE SCALE GENOMIC DNA]</scope>
    <source>
        <strain evidence="20 21">GTF-13</strain>
    </source>
</reference>
<feature type="transmembrane region" description="Helical" evidence="19">
    <location>
        <begin position="199"/>
        <end position="218"/>
    </location>
</feature>
<proteinExistence type="inferred from homology"/>
<keyword evidence="8" id="KW-1003">Cell membrane</keyword>
<evidence type="ECO:0000256" key="6">
    <source>
        <dbReference type="ARBA" id="ARBA00012487"/>
    </source>
</evidence>
<evidence type="ECO:0000256" key="15">
    <source>
        <dbReference type="ARBA" id="ARBA00023136"/>
    </source>
</evidence>
<evidence type="ECO:0000256" key="10">
    <source>
        <dbReference type="ARBA" id="ARBA00022679"/>
    </source>
</evidence>
<dbReference type="InterPro" id="IPR000374">
    <property type="entry name" value="PC_trans"/>
</dbReference>
<feature type="transmembrane region" description="Helical" evidence="19">
    <location>
        <begin position="56"/>
        <end position="78"/>
    </location>
</feature>
<name>A0A3P3VQU4_9GAMM</name>
<comment type="pathway">
    <text evidence="3 18">Phospholipid metabolism; CDP-diacylglycerol biosynthesis; CDP-diacylglycerol from sn-glycerol 3-phosphate: step 3/3.</text>
</comment>
<dbReference type="PANTHER" id="PTHR46382:SF1">
    <property type="entry name" value="PHOSPHATIDATE CYTIDYLYLTRANSFERASE"/>
    <property type="match status" value="1"/>
</dbReference>
<keyword evidence="13 19" id="KW-1133">Transmembrane helix</keyword>
<dbReference type="UniPathway" id="UPA00557">
    <property type="reaction ID" value="UER00614"/>
</dbReference>
<keyword evidence="14" id="KW-0443">Lipid metabolism</keyword>
<feature type="transmembrane region" description="Helical" evidence="19">
    <location>
        <begin position="109"/>
        <end position="126"/>
    </location>
</feature>
<dbReference type="Pfam" id="PF01148">
    <property type="entry name" value="CTP_transf_1"/>
    <property type="match status" value="1"/>
</dbReference>
<evidence type="ECO:0000256" key="19">
    <source>
        <dbReference type="SAM" id="Phobius"/>
    </source>
</evidence>
<reference evidence="20 21" key="1">
    <citation type="submission" date="2018-08" db="EMBL/GenBank/DDBJ databases">
        <authorList>
            <person name="Khan S.A."/>
        </authorList>
    </citation>
    <scope>NUCLEOTIDE SEQUENCE [LARGE SCALE GENOMIC DNA]</scope>
    <source>
        <strain evidence="20 21">GTF-13</strain>
    </source>
</reference>
<comment type="caution">
    <text evidence="20">The sequence shown here is derived from an EMBL/GenBank/DDBJ whole genome shotgun (WGS) entry which is preliminary data.</text>
</comment>
<organism evidence="20 21">
    <name type="scientific">Aestuariirhabdus litorea</name>
    <dbReference type="NCBI Taxonomy" id="2528527"/>
    <lineage>
        <taxon>Bacteria</taxon>
        <taxon>Pseudomonadati</taxon>
        <taxon>Pseudomonadota</taxon>
        <taxon>Gammaproteobacteria</taxon>
        <taxon>Oceanospirillales</taxon>
        <taxon>Aestuariirhabdaceae</taxon>
        <taxon>Aestuariirhabdus</taxon>
    </lineage>
</organism>
<evidence type="ECO:0000256" key="1">
    <source>
        <dbReference type="ARBA" id="ARBA00001698"/>
    </source>
</evidence>
<evidence type="ECO:0000313" key="20">
    <source>
        <dbReference type="EMBL" id="RRJ85105.1"/>
    </source>
</evidence>
<keyword evidence="12 18" id="KW-0548">Nucleotidyltransferase</keyword>
<evidence type="ECO:0000256" key="3">
    <source>
        <dbReference type="ARBA" id="ARBA00005119"/>
    </source>
</evidence>
<sequence length="264" mass="28297">MLKQRVITALILAPIALCGVFFLPLHPFSLFIAGVILIGAWEWANLAGFSAQPARIGYSLSVALALFGATQISAQSILWSALGWWLLALGLVVSYPASAGLWRSSLVRLLIGYLVLVPAWVGLVLLKSHPDSWILIMFLLFLVWGADVGAYFAGKYLGRHKLAPKVSPKKTWEGVLGGIVTVVLVALVAQPYLPFKELGPLLGVTVFVALVSVLGDLAESMFKRERGIKDSSQLLPGHGGILDRIDSLTAAIPLFALALMVMAG</sequence>
<keyword evidence="9" id="KW-0444">Lipid biosynthesis</keyword>
<evidence type="ECO:0000256" key="8">
    <source>
        <dbReference type="ARBA" id="ARBA00022475"/>
    </source>
</evidence>
<dbReference type="GO" id="GO:0005886">
    <property type="term" value="C:plasma membrane"/>
    <property type="evidence" value="ECO:0007669"/>
    <property type="project" value="UniProtKB-SubCell"/>
</dbReference>
<evidence type="ECO:0000256" key="7">
    <source>
        <dbReference type="ARBA" id="ARBA00019373"/>
    </source>
</evidence>
<comment type="catalytic activity">
    <reaction evidence="1 18">
        <text>a 1,2-diacyl-sn-glycero-3-phosphate + CTP + H(+) = a CDP-1,2-diacyl-sn-glycerol + diphosphate</text>
        <dbReference type="Rhea" id="RHEA:16229"/>
        <dbReference type="ChEBI" id="CHEBI:15378"/>
        <dbReference type="ChEBI" id="CHEBI:33019"/>
        <dbReference type="ChEBI" id="CHEBI:37563"/>
        <dbReference type="ChEBI" id="CHEBI:58332"/>
        <dbReference type="ChEBI" id="CHEBI:58608"/>
        <dbReference type="EC" id="2.7.7.41"/>
    </reaction>
</comment>
<evidence type="ECO:0000256" key="13">
    <source>
        <dbReference type="ARBA" id="ARBA00022989"/>
    </source>
</evidence>
<evidence type="ECO:0000256" key="12">
    <source>
        <dbReference type="ARBA" id="ARBA00022695"/>
    </source>
</evidence>
<keyword evidence="10 18" id="KW-0808">Transferase</keyword>
<comment type="subcellular location">
    <subcellularLocation>
        <location evidence="2">Cell membrane</location>
        <topology evidence="2">Multi-pass membrane protein</topology>
    </subcellularLocation>
</comment>
<feature type="transmembrane region" description="Helical" evidence="19">
    <location>
        <begin position="132"/>
        <end position="153"/>
    </location>
</feature>
<dbReference type="PROSITE" id="PS01315">
    <property type="entry name" value="CDS"/>
    <property type="match status" value="1"/>
</dbReference>
<evidence type="ECO:0000256" key="2">
    <source>
        <dbReference type="ARBA" id="ARBA00004651"/>
    </source>
</evidence>
<evidence type="ECO:0000256" key="17">
    <source>
        <dbReference type="ARBA" id="ARBA00023264"/>
    </source>
</evidence>
<dbReference type="EMBL" id="QWEZ01000001">
    <property type="protein sequence ID" value="RRJ85105.1"/>
    <property type="molecule type" value="Genomic_DNA"/>
</dbReference>
<evidence type="ECO:0000313" key="21">
    <source>
        <dbReference type="Proteomes" id="UP000280792"/>
    </source>
</evidence>